<reference evidence="2 3" key="1">
    <citation type="submission" date="2023-03" db="EMBL/GenBank/DDBJ databases">
        <title>Genome insight into feeding habits of ladybird beetles.</title>
        <authorList>
            <person name="Li H.-S."/>
            <person name="Huang Y.-H."/>
            <person name="Pang H."/>
        </authorList>
    </citation>
    <scope>NUCLEOTIDE SEQUENCE [LARGE SCALE GENOMIC DNA]</scope>
    <source>
        <strain evidence="2">SYSU_2023b</strain>
        <tissue evidence="2">Whole body</tissue>
    </source>
</reference>
<evidence type="ECO:0000313" key="2">
    <source>
        <dbReference type="EMBL" id="KAK9873717.1"/>
    </source>
</evidence>
<sequence>MIIFLKNQMINILIEYQNIHNNFSELMTADFDVLLLKTITKRLTEIQYVTEMKKNTQFSTENPPNSKFSSRSHVIEFNTIANKAVLFINHQFCIVAFFVLMFLNEH</sequence>
<gene>
    <name evidence="2" type="ORF">WA026_002074</name>
</gene>
<keyword evidence="3" id="KW-1185">Reference proteome</keyword>
<comment type="caution">
    <text evidence="2">The sequence shown here is derived from an EMBL/GenBank/DDBJ whole genome shotgun (WGS) entry which is preliminary data.</text>
</comment>
<protein>
    <submittedName>
        <fullName evidence="2">Uncharacterized protein</fullName>
    </submittedName>
</protein>
<name>A0AAW1TQB6_9CUCU</name>
<organism evidence="2 3">
    <name type="scientific">Henosepilachna vigintioctopunctata</name>
    <dbReference type="NCBI Taxonomy" id="420089"/>
    <lineage>
        <taxon>Eukaryota</taxon>
        <taxon>Metazoa</taxon>
        <taxon>Ecdysozoa</taxon>
        <taxon>Arthropoda</taxon>
        <taxon>Hexapoda</taxon>
        <taxon>Insecta</taxon>
        <taxon>Pterygota</taxon>
        <taxon>Neoptera</taxon>
        <taxon>Endopterygota</taxon>
        <taxon>Coleoptera</taxon>
        <taxon>Polyphaga</taxon>
        <taxon>Cucujiformia</taxon>
        <taxon>Coccinelloidea</taxon>
        <taxon>Coccinellidae</taxon>
        <taxon>Epilachninae</taxon>
        <taxon>Epilachnini</taxon>
        <taxon>Henosepilachna</taxon>
    </lineage>
</organism>
<dbReference type="AlphaFoldDB" id="A0AAW1TQB6"/>
<keyword evidence="1" id="KW-0812">Transmembrane</keyword>
<dbReference type="Proteomes" id="UP001431783">
    <property type="component" value="Unassembled WGS sequence"/>
</dbReference>
<accession>A0AAW1TQB6</accession>
<proteinExistence type="predicted"/>
<dbReference type="EMBL" id="JARQZJ010000031">
    <property type="protein sequence ID" value="KAK9873717.1"/>
    <property type="molecule type" value="Genomic_DNA"/>
</dbReference>
<evidence type="ECO:0000256" key="1">
    <source>
        <dbReference type="SAM" id="Phobius"/>
    </source>
</evidence>
<keyword evidence="1" id="KW-1133">Transmembrane helix</keyword>
<feature type="transmembrane region" description="Helical" evidence="1">
    <location>
        <begin position="84"/>
        <end position="103"/>
    </location>
</feature>
<evidence type="ECO:0000313" key="3">
    <source>
        <dbReference type="Proteomes" id="UP001431783"/>
    </source>
</evidence>
<keyword evidence="1" id="KW-0472">Membrane</keyword>